<reference evidence="1 2" key="1">
    <citation type="submission" date="2023-07" db="EMBL/GenBank/DDBJ databases">
        <title>Sorghum-associated microbial communities from plants grown in Nebraska, USA.</title>
        <authorList>
            <person name="Schachtman D."/>
        </authorList>
    </citation>
    <scope>NUCLEOTIDE SEQUENCE [LARGE SCALE GENOMIC DNA]</scope>
    <source>
        <strain evidence="1 2">DS1607</strain>
    </source>
</reference>
<dbReference type="NCBIfam" id="NF033819">
    <property type="entry name" value="IS66_TnpB"/>
    <property type="match status" value="1"/>
</dbReference>
<comment type="caution">
    <text evidence="1">The sequence shown here is derived from an EMBL/GenBank/DDBJ whole genome shotgun (WGS) entry which is preliminary data.</text>
</comment>
<evidence type="ECO:0000313" key="2">
    <source>
        <dbReference type="Proteomes" id="UP001226867"/>
    </source>
</evidence>
<dbReference type="InterPro" id="IPR008878">
    <property type="entry name" value="Transposase_IS66_Orf2"/>
</dbReference>
<dbReference type="Pfam" id="PF05717">
    <property type="entry name" value="TnpB_IS66"/>
    <property type="match status" value="1"/>
</dbReference>
<accession>A0ABT9SDC4</accession>
<protein>
    <submittedName>
        <fullName evidence="1">Transposase</fullName>
    </submittedName>
</protein>
<dbReference type="EMBL" id="JAUSRO010000018">
    <property type="protein sequence ID" value="MDP9902355.1"/>
    <property type="molecule type" value="Genomic_DNA"/>
</dbReference>
<dbReference type="Proteomes" id="UP001226867">
    <property type="component" value="Unassembled WGS sequence"/>
</dbReference>
<gene>
    <name evidence="1" type="ORF">J2W36_004632</name>
</gene>
<organism evidence="1 2">
    <name type="scientific">Variovorax ginsengisoli</name>
    <dbReference type="NCBI Taxonomy" id="363844"/>
    <lineage>
        <taxon>Bacteria</taxon>
        <taxon>Pseudomonadati</taxon>
        <taxon>Pseudomonadota</taxon>
        <taxon>Betaproteobacteria</taxon>
        <taxon>Burkholderiales</taxon>
        <taxon>Comamonadaceae</taxon>
        <taxon>Variovorax</taxon>
    </lineage>
</organism>
<sequence length="127" mass="14206">MPLTNAGDASSSRRTIEIDVGGVRVRLRGTVDEASVRHVLQTLKALEANPFCGHVFVFRGRRGGLLKMLWFDGQGLPLLAKRLERDRFIWPQAQGGKVWLTPAQLSMLLEGIDWRMPMRTHQSALAA</sequence>
<proteinExistence type="predicted"/>
<dbReference type="PANTHER" id="PTHR36455">
    <property type="match status" value="1"/>
</dbReference>
<dbReference type="PANTHER" id="PTHR36455:SF1">
    <property type="entry name" value="BLR8292 PROTEIN"/>
    <property type="match status" value="1"/>
</dbReference>
<dbReference type="RefSeq" id="WP_307692109.1">
    <property type="nucleotide sequence ID" value="NZ_JAUSRO010000018.1"/>
</dbReference>
<name>A0ABT9SDC4_9BURK</name>
<keyword evidence="2" id="KW-1185">Reference proteome</keyword>
<evidence type="ECO:0000313" key="1">
    <source>
        <dbReference type="EMBL" id="MDP9902355.1"/>
    </source>
</evidence>